<organism evidence="7 8">
    <name type="scientific">Kitasatospora cineracea</name>
    <dbReference type="NCBI Taxonomy" id="88074"/>
    <lineage>
        <taxon>Bacteria</taxon>
        <taxon>Bacillati</taxon>
        <taxon>Actinomycetota</taxon>
        <taxon>Actinomycetes</taxon>
        <taxon>Kitasatosporales</taxon>
        <taxon>Streptomycetaceae</taxon>
        <taxon>Kitasatospora</taxon>
    </lineage>
</organism>
<keyword evidence="3" id="KW-0472">Membrane</keyword>
<evidence type="ECO:0000313" key="8">
    <source>
        <dbReference type="Proteomes" id="UP000267408"/>
    </source>
</evidence>
<dbReference type="OrthoDB" id="9780991at2"/>
<dbReference type="AlphaFoldDB" id="A0A8G1ULT8"/>
<keyword evidence="2 6" id="KW-0732">Signal</keyword>
<evidence type="ECO:0000256" key="1">
    <source>
        <dbReference type="ARBA" id="ARBA00022475"/>
    </source>
</evidence>
<evidence type="ECO:0000256" key="3">
    <source>
        <dbReference type="ARBA" id="ARBA00023136"/>
    </source>
</evidence>
<evidence type="ECO:0000256" key="5">
    <source>
        <dbReference type="ARBA" id="ARBA00023288"/>
    </source>
</evidence>
<evidence type="ECO:0000256" key="4">
    <source>
        <dbReference type="ARBA" id="ARBA00023139"/>
    </source>
</evidence>
<keyword evidence="5" id="KW-0449">Lipoprotein</keyword>
<keyword evidence="1" id="KW-1003">Cell membrane</keyword>
<evidence type="ECO:0000256" key="2">
    <source>
        <dbReference type="ARBA" id="ARBA00022729"/>
    </source>
</evidence>
<comment type="caution">
    <text evidence="7">The sequence shown here is derived from an EMBL/GenBank/DDBJ whole genome shotgun (WGS) entry which is preliminary data.</text>
</comment>
<dbReference type="SUPFAM" id="SSF53850">
    <property type="entry name" value="Periplasmic binding protein-like II"/>
    <property type="match status" value="1"/>
</dbReference>
<dbReference type="Proteomes" id="UP000267408">
    <property type="component" value="Unassembled WGS sequence"/>
</dbReference>
<keyword evidence="4" id="KW-0564">Palmitate</keyword>
<dbReference type="PANTHER" id="PTHR43649">
    <property type="entry name" value="ARABINOSE-BINDING PROTEIN-RELATED"/>
    <property type="match status" value="1"/>
</dbReference>
<dbReference type="PANTHER" id="PTHR43649:SF33">
    <property type="entry name" value="POLYGALACTURONAN_RHAMNOGALACTURONAN-BINDING PROTEIN YTCQ"/>
    <property type="match status" value="1"/>
</dbReference>
<dbReference type="InterPro" id="IPR006059">
    <property type="entry name" value="SBP"/>
</dbReference>
<dbReference type="EMBL" id="RJVJ01000001">
    <property type="protein sequence ID" value="ROR46435.1"/>
    <property type="molecule type" value="Genomic_DNA"/>
</dbReference>
<dbReference type="RefSeq" id="WP_123559013.1">
    <property type="nucleotide sequence ID" value="NZ_RJVJ01000001.1"/>
</dbReference>
<accession>A0A8G1ULT8</accession>
<dbReference type="Pfam" id="PF13416">
    <property type="entry name" value="SBP_bac_8"/>
    <property type="match status" value="1"/>
</dbReference>
<name>A0A8G1ULT8_9ACTN</name>
<feature type="chain" id="PRO_5039622023" evidence="6">
    <location>
        <begin position="32"/>
        <end position="439"/>
    </location>
</feature>
<feature type="signal peptide" evidence="6">
    <location>
        <begin position="1"/>
        <end position="31"/>
    </location>
</feature>
<proteinExistence type="predicted"/>
<dbReference type="PROSITE" id="PS51257">
    <property type="entry name" value="PROKAR_LIPOPROTEIN"/>
    <property type="match status" value="1"/>
</dbReference>
<dbReference type="CDD" id="cd13585">
    <property type="entry name" value="PBP2_TMBP_like"/>
    <property type="match status" value="1"/>
</dbReference>
<evidence type="ECO:0000256" key="6">
    <source>
        <dbReference type="SAM" id="SignalP"/>
    </source>
</evidence>
<protein>
    <submittedName>
        <fullName evidence="7">Carbohydrate ABC transporter substrate-binding protein (CUT1 family)</fullName>
    </submittedName>
</protein>
<sequence length="439" mass="47486">MAPLPRRLAALALASACLLSAAACSSSGAPATDANGRAVVKFWSMPYWIGDDAKVKQLVDQFNASQDKVTVQLTQLEWKDGRDKIKQAIAAGNGPDVWLMNNGLELDYLKAGSLAPLDKLGYTSADTDKFLPLAKVDEYEGKQYGVPLYFDVDVMLYRTDVFQQYGVTAPPKTWDELKSTAKKITDESAAAGKKVSGWQFKGMDDHLNAINSTWESFLCQAGGSLTSPDYATSTQDTEAGRTAMEYMKSFYTDKVSPTGTSALNGFISGEVAMFPFFQSVIANVQAGGDKTAGKWAVAPMPAGPKSGCSMVGGHSLVARSDSRNLNAAGDFMRWLASPERSAQYMDFHAIFPYDLAKVDPAVKASVDEKVKADPNWNAIFEQLSRNTPDLLLQDRHAFQARWDAQKASVVAGVNGQQPVDKALQSIDAQVGQALDGEKK</sequence>
<reference evidence="7 8" key="1">
    <citation type="submission" date="2018-11" db="EMBL/GenBank/DDBJ databases">
        <title>Sequencing the genomes of 1000 actinobacteria strains.</title>
        <authorList>
            <person name="Klenk H.-P."/>
        </authorList>
    </citation>
    <scope>NUCLEOTIDE SEQUENCE [LARGE SCALE GENOMIC DNA]</scope>
    <source>
        <strain evidence="7 8">DSM 44780</strain>
    </source>
</reference>
<gene>
    <name evidence="7" type="ORF">EDD39_4704</name>
</gene>
<dbReference type="InterPro" id="IPR050490">
    <property type="entry name" value="Bact_solute-bd_prot1"/>
</dbReference>
<dbReference type="Gene3D" id="3.40.190.10">
    <property type="entry name" value="Periplasmic binding protein-like II"/>
    <property type="match status" value="1"/>
</dbReference>
<evidence type="ECO:0000313" key="7">
    <source>
        <dbReference type="EMBL" id="ROR46435.1"/>
    </source>
</evidence>